<gene>
    <name evidence="10" type="ORF">TSPGSL018_14881</name>
</gene>
<dbReference type="PANTHER" id="PTHR23505:SF79">
    <property type="entry name" value="PROTEIN SPINSTER"/>
    <property type="match status" value="1"/>
</dbReference>
<evidence type="ECO:0000256" key="4">
    <source>
        <dbReference type="ARBA" id="ARBA00022989"/>
    </source>
</evidence>
<feature type="transmembrane region" description="Helical" evidence="8">
    <location>
        <begin position="331"/>
        <end position="349"/>
    </location>
</feature>
<dbReference type="GO" id="GO:0016020">
    <property type="term" value="C:membrane"/>
    <property type="evidence" value="ECO:0007669"/>
    <property type="project" value="UniProtKB-SubCell"/>
</dbReference>
<feature type="transmembrane region" description="Helical" evidence="8">
    <location>
        <begin position="355"/>
        <end position="374"/>
    </location>
</feature>
<proteinExistence type="inferred from homology"/>
<feature type="region of interest" description="Disordered" evidence="7">
    <location>
        <begin position="453"/>
        <end position="482"/>
    </location>
</feature>
<accession>A0A061R5G8</accession>
<evidence type="ECO:0000256" key="2">
    <source>
        <dbReference type="ARBA" id="ARBA00022448"/>
    </source>
</evidence>
<feature type="transmembrane region" description="Helical" evidence="8">
    <location>
        <begin position="107"/>
        <end position="126"/>
    </location>
</feature>
<reference evidence="10" key="1">
    <citation type="submission" date="2014-05" db="EMBL/GenBank/DDBJ databases">
        <title>The transcriptome of the halophilic microalga Tetraselmis sp. GSL018 isolated from the Great Salt Lake, Utah.</title>
        <authorList>
            <person name="Jinkerson R.E."/>
            <person name="D'Adamo S."/>
            <person name="Posewitz M.C."/>
        </authorList>
    </citation>
    <scope>NUCLEOTIDE SEQUENCE</scope>
    <source>
        <strain evidence="10">GSL018</strain>
    </source>
</reference>
<comment type="subcellular location">
    <subcellularLocation>
        <location evidence="1">Membrane</location>
        <topology evidence="1">Multi-pass membrane protein</topology>
    </subcellularLocation>
</comment>
<organism evidence="10">
    <name type="scientific">Tetraselmis sp. GSL018</name>
    <dbReference type="NCBI Taxonomy" id="582737"/>
    <lineage>
        <taxon>Eukaryota</taxon>
        <taxon>Viridiplantae</taxon>
        <taxon>Chlorophyta</taxon>
        <taxon>core chlorophytes</taxon>
        <taxon>Chlorodendrophyceae</taxon>
        <taxon>Chlorodendrales</taxon>
        <taxon>Chlorodendraceae</taxon>
        <taxon>Tetraselmis</taxon>
    </lineage>
</organism>
<dbReference type="InterPro" id="IPR011701">
    <property type="entry name" value="MFS"/>
</dbReference>
<evidence type="ECO:0000256" key="8">
    <source>
        <dbReference type="SAM" id="Phobius"/>
    </source>
</evidence>
<dbReference type="InterPro" id="IPR036259">
    <property type="entry name" value="MFS_trans_sf"/>
</dbReference>
<feature type="transmembrane region" description="Helical" evidence="8">
    <location>
        <begin position="164"/>
        <end position="187"/>
    </location>
</feature>
<dbReference type="PANTHER" id="PTHR23505">
    <property type="entry name" value="SPINSTER"/>
    <property type="match status" value="1"/>
</dbReference>
<evidence type="ECO:0000256" key="1">
    <source>
        <dbReference type="ARBA" id="ARBA00004141"/>
    </source>
</evidence>
<name>A0A061R5G8_9CHLO</name>
<dbReference type="SUPFAM" id="SSF103473">
    <property type="entry name" value="MFS general substrate transporter"/>
    <property type="match status" value="1"/>
</dbReference>
<evidence type="ECO:0000259" key="9">
    <source>
        <dbReference type="PROSITE" id="PS50850"/>
    </source>
</evidence>
<feature type="transmembrane region" description="Helical" evidence="8">
    <location>
        <begin position="78"/>
        <end position="95"/>
    </location>
</feature>
<dbReference type="Gene3D" id="1.20.1250.20">
    <property type="entry name" value="MFS general substrate transporter like domains"/>
    <property type="match status" value="1"/>
</dbReference>
<comment type="similarity">
    <text evidence="6">Belongs to the major facilitator superfamily. Spinster (TC 2.A.1.49) family.</text>
</comment>
<feature type="transmembrane region" description="Helical" evidence="8">
    <location>
        <begin position="193"/>
        <end position="214"/>
    </location>
</feature>
<feature type="transmembrane region" description="Helical" evidence="8">
    <location>
        <begin position="261"/>
        <end position="281"/>
    </location>
</feature>
<keyword evidence="5 8" id="KW-0472">Membrane</keyword>
<keyword evidence="2" id="KW-0813">Transport</keyword>
<dbReference type="InterPro" id="IPR044770">
    <property type="entry name" value="MFS_spinster-like"/>
</dbReference>
<feature type="transmembrane region" description="Helical" evidence="8">
    <location>
        <begin position="132"/>
        <end position="152"/>
    </location>
</feature>
<sequence length="482" mass="50771">MAEEVPLISTEATQARILHPAWFTPPRLLALFCGISLLVYIDRGALSSNGVNGSPRTQENPRGEGIQGDFALTYFEDGLLPAVFMVGLLVASAAFAEATKYHNAMRLIGVGLAVWTAGVAACAAATGFPLLLAARSVMGAGEASFLALAAPFIDDVAPPRTKTLWFATFYMTNTTGYALGYIVGGLLGPAVGWRGVFVAEALLMLPFVAFTLLAKPVELRSLRNTKPPGSGQGSRRPTGGAMRTLVEAAAHFLQVCKHRVFVMNALGQTLWTATVGALAYWGPKAARELFGLGPEWVDLLFGGLTAVTSIAGTLAGAALSDYLGSSLRRSMVVSGAVTGIAFLSLEVSFLSSVSISFPVFMVVFGFGMLFLFGASGPSNAVNMWSVPVGLRPQAVSFSTIMSHLLGDVPSPPVLGWLEGRLGRWDASMALCNLLIMGSSAFYFAGSALAGPTADHRVTEPNPEHPEEAQEHMHDDGPRISAS</sequence>
<dbReference type="Pfam" id="PF07690">
    <property type="entry name" value="MFS_1"/>
    <property type="match status" value="1"/>
</dbReference>
<evidence type="ECO:0000256" key="6">
    <source>
        <dbReference type="ARBA" id="ARBA00024338"/>
    </source>
</evidence>
<evidence type="ECO:0000256" key="7">
    <source>
        <dbReference type="SAM" id="MobiDB-lite"/>
    </source>
</evidence>
<evidence type="ECO:0000313" key="10">
    <source>
        <dbReference type="EMBL" id="JAC65935.1"/>
    </source>
</evidence>
<evidence type="ECO:0000256" key="3">
    <source>
        <dbReference type="ARBA" id="ARBA00022692"/>
    </source>
</evidence>
<dbReference type="InterPro" id="IPR020846">
    <property type="entry name" value="MFS_dom"/>
</dbReference>
<feature type="domain" description="Major facilitator superfamily (MFS) profile" evidence="9">
    <location>
        <begin position="28"/>
        <end position="449"/>
    </location>
</feature>
<dbReference type="PROSITE" id="PS50850">
    <property type="entry name" value="MFS"/>
    <property type="match status" value="1"/>
</dbReference>
<dbReference type="AlphaFoldDB" id="A0A061R5G8"/>
<keyword evidence="4 8" id="KW-1133">Transmembrane helix</keyword>
<feature type="transmembrane region" description="Helical" evidence="8">
    <location>
        <begin position="301"/>
        <end position="319"/>
    </location>
</feature>
<protein>
    <submittedName>
        <fullName evidence="10">Mfs general substrate transporter</fullName>
    </submittedName>
</protein>
<dbReference type="GO" id="GO:0022857">
    <property type="term" value="F:transmembrane transporter activity"/>
    <property type="evidence" value="ECO:0007669"/>
    <property type="project" value="InterPro"/>
</dbReference>
<evidence type="ECO:0000256" key="5">
    <source>
        <dbReference type="ARBA" id="ARBA00023136"/>
    </source>
</evidence>
<dbReference type="EMBL" id="GBEZ01020760">
    <property type="protein sequence ID" value="JAC65935.1"/>
    <property type="molecule type" value="Transcribed_RNA"/>
</dbReference>
<keyword evidence="3 8" id="KW-0812">Transmembrane</keyword>